<reference evidence="1 2" key="1">
    <citation type="submission" date="2021-06" db="EMBL/GenBank/DDBJ databases">
        <authorList>
            <person name="Palmer J.M."/>
        </authorList>
    </citation>
    <scope>NUCLEOTIDE SEQUENCE [LARGE SCALE GENOMIC DNA]</scope>
    <source>
        <strain evidence="1 2">AS_MEX2019</strain>
        <tissue evidence="1">Muscle</tissue>
    </source>
</reference>
<keyword evidence="2" id="KW-1185">Reference proteome</keyword>
<protein>
    <submittedName>
        <fullName evidence="1">Uncharacterized protein</fullName>
    </submittedName>
</protein>
<gene>
    <name evidence="1" type="ORF">AMECASPLE_031127</name>
</gene>
<comment type="caution">
    <text evidence="1">The sequence shown here is derived from an EMBL/GenBank/DDBJ whole genome shotgun (WGS) entry which is preliminary data.</text>
</comment>
<name>A0ABV1AE21_9TELE</name>
<organism evidence="1 2">
    <name type="scientific">Ameca splendens</name>
    <dbReference type="NCBI Taxonomy" id="208324"/>
    <lineage>
        <taxon>Eukaryota</taxon>
        <taxon>Metazoa</taxon>
        <taxon>Chordata</taxon>
        <taxon>Craniata</taxon>
        <taxon>Vertebrata</taxon>
        <taxon>Euteleostomi</taxon>
        <taxon>Actinopterygii</taxon>
        <taxon>Neopterygii</taxon>
        <taxon>Teleostei</taxon>
        <taxon>Neoteleostei</taxon>
        <taxon>Acanthomorphata</taxon>
        <taxon>Ovalentaria</taxon>
        <taxon>Atherinomorphae</taxon>
        <taxon>Cyprinodontiformes</taxon>
        <taxon>Goodeidae</taxon>
        <taxon>Ameca</taxon>
    </lineage>
</organism>
<accession>A0ABV1AE21</accession>
<feature type="non-terminal residue" evidence="1">
    <location>
        <position position="1"/>
    </location>
</feature>
<evidence type="ECO:0000313" key="1">
    <source>
        <dbReference type="EMBL" id="MEQ2316292.1"/>
    </source>
</evidence>
<evidence type="ECO:0000313" key="2">
    <source>
        <dbReference type="Proteomes" id="UP001469553"/>
    </source>
</evidence>
<proteinExistence type="predicted"/>
<dbReference type="Proteomes" id="UP001469553">
    <property type="component" value="Unassembled WGS sequence"/>
</dbReference>
<dbReference type="EMBL" id="JAHRIP010088460">
    <property type="protein sequence ID" value="MEQ2316292.1"/>
    <property type="molecule type" value="Genomic_DNA"/>
</dbReference>
<sequence>AASRRLRWKHASFMLALSLRSVDENWGGSLKSKLLSGARSQRCLKVFRSSTSEALILSSSSWTITGTWLKSSASPSGTQTALKSF</sequence>